<sequence length="56" mass="6489">MVAKSQQSPQENPVKEWPGFCWLNDSMTRLLNTHDVLMNISYVFIKAGFLVTQARF</sequence>
<comment type="caution">
    <text evidence="1">The sequence shown here is derived from an EMBL/GenBank/DDBJ whole genome shotgun (WGS) entry which is preliminary data.</text>
</comment>
<reference evidence="1 2" key="1">
    <citation type="submission" date="2019-07" db="EMBL/GenBank/DDBJ databases">
        <title>Whole genome shotgun sequence of Halomonas variabilis NBRC 102410.</title>
        <authorList>
            <person name="Hosoyama A."/>
            <person name="Uohara A."/>
            <person name="Ohji S."/>
            <person name="Ichikawa N."/>
        </authorList>
    </citation>
    <scope>NUCLEOTIDE SEQUENCE [LARGE SCALE GENOMIC DNA]</scope>
    <source>
        <strain evidence="1 2">NBRC 102410</strain>
    </source>
</reference>
<protein>
    <submittedName>
        <fullName evidence="1">Uncharacterized protein</fullName>
    </submittedName>
</protein>
<organism evidence="1 2">
    <name type="scientific">Halovibrio variabilis</name>
    <dbReference type="NCBI Taxonomy" id="31910"/>
    <lineage>
        <taxon>Bacteria</taxon>
        <taxon>Pseudomonadati</taxon>
        <taxon>Pseudomonadota</taxon>
        <taxon>Gammaproteobacteria</taxon>
        <taxon>Oceanospirillales</taxon>
        <taxon>Halomonadaceae</taxon>
        <taxon>Halovibrio</taxon>
    </lineage>
</organism>
<name>A0A511USR2_9GAMM</name>
<accession>A0A511USR2</accession>
<dbReference type="AlphaFoldDB" id="A0A511USR2"/>
<evidence type="ECO:0000313" key="1">
    <source>
        <dbReference type="EMBL" id="GEN29629.1"/>
    </source>
</evidence>
<proteinExistence type="predicted"/>
<evidence type="ECO:0000313" key="2">
    <source>
        <dbReference type="Proteomes" id="UP000321303"/>
    </source>
</evidence>
<gene>
    <name evidence="1" type="ORF">HVA01_32750</name>
</gene>
<dbReference type="EMBL" id="BJXV01000028">
    <property type="protein sequence ID" value="GEN29629.1"/>
    <property type="molecule type" value="Genomic_DNA"/>
</dbReference>
<keyword evidence="2" id="KW-1185">Reference proteome</keyword>
<dbReference type="Proteomes" id="UP000321303">
    <property type="component" value="Unassembled WGS sequence"/>
</dbReference>